<dbReference type="Proteomes" id="UP000467841">
    <property type="component" value="Unassembled WGS sequence"/>
</dbReference>
<keyword evidence="6" id="KW-0732">Signal</keyword>
<keyword evidence="5" id="KW-0063">Aspartyl esterase</keyword>
<evidence type="ECO:0000256" key="1">
    <source>
        <dbReference type="ARBA" id="ARBA00005184"/>
    </source>
</evidence>
<accession>A0A6D2HRE2</accession>
<evidence type="ECO:0000313" key="8">
    <source>
        <dbReference type="EMBL" id="CAA7017166.1"/>
    </source>
</evidence>
<evidence type="ECO:0000256" key="2">
    <source>
        <dbReference type="ARBA" id="ARBA00008891"/>
    </source>
</evidence>
<comment type="pathway">
    <text evidence="1">Glycan metabolism; pectin degradation; 2-dehydro-3-deoxy-D-gluconate from pectin: step 1/5.</text>
</comment>
<dbReference type="GO" id="GO:0045490">
    <property type="term" value="P:pectin catabolic process"/>
    <property type="evidence" value="ECO:0007669"/>
    <property type="project" value="UniProtKB-UniPathway"/>
</dbReference>
<evidence type="ECO:0000256" key="6">
    <source>
        <dbReference type="SAM" id="SignalP"/>
    </source>
</evidence>
<dbReference type="PANTHER" id="PTHR31321:SF120">
    <property type="entry name" value="PECTINESTERASE 52-RELATED"/>
    <property type="match status" value="1"/>
</dbReference>
<feature type="signal peptide" evidence="6">
    <location>
        <begin position="1"/>
        <end position="22"/>
    </location>
</feature>
<name>A0A6D2HRE2_9BRAS</name>
<dbReference type="Gene3D" id="2.160.20.10">
    <property type="entry name" value="Single-stranded right-handed beta-helix, Pectin lyase-like"/>
    <property type="match status" value="1"/>
</dbReference>
<dbReference type="Pfam" id="PF01095">
    <property type="entry name" value="Pectinesterase"/>
    <property type="match status" value="1"/>
</dbReference>
<dbReference type="UniPathway" id="UPA00545">
    <property type="reaction ID" value="UER00823"/>
</dbReference>
<proteinExistence type="inferred from homology"/>
<keyword evidence="9" id="KW-1185">Reference proteome</keyword>
<sequence length="128" mass="13936">MSSCLFIFIALLLSSCIGSLTALDPTCGNRVVSTIVVDQNGYGNFRTVQAAIDSVGEGNYQWIKIKVKRGVYKEKVEIPLMKSCIIVEGEGQRVTTITYDAHKATDASATFTSHPSHIVVRNITIIVT</sequence>
<dbReference type="InterPro" id="IPR012334">
    <property type="entry name" value="Pectin_lyas_fold"/>
</dbReference>
<dbReference type="EMBL" id="CACVBM020000299">
    <property type="protein sequence ID" value="CAA7017166.1"/>
    <property type="molecule type" value="Genomic_DNA"/>
</dbReference>
<comment type="caution">
    <text evidence="8">The sequence shown here is derived from an EMBL/GenBank/DDBJ whole genome shotgun (WGS) entry which is preliminary data.</text>
</comment>
<feature type="chain" id="PRO_5025584474" description="pectinesterase" evidence="6">
    <location>
        <begin position="23"/>
        <end position="128"/>
    </location>
</feature>
<evidence type="ECO:0000256" key="3">
    <source>
        <dbReference type="ARBA" id="ARBA00013229"/>
    </source>
</evidence>
<evidence type="ECO:0000259" key="7">
    <source>
        <dbReference type="Pfam" id="PF01095"/>
    </source>
</evidence>
<protein>
    <recommendedName>
        <fullName evidence="3">pectinesterase</fullName>
        <ecNumber evidence="3">3.1.1.11</ecNumber>
    </recommendedName>
</protein>
<dbReference type="OrthoDB" id="1430814at2759"/>
<evidence type="ECO:0000313" key="9">
    <source>
        <dbReference type="Proteomes" id="UP000467841"/>
    </source>
</evidence>
<dbReference type="AlphaFoldDB" id="A0A6D2HRE2"/>
<keyword evidence="4" id="KW-0378">Hydrolase</keyword>
<dbReference type="SUPFAM" id="SSF51126">
    <property type="entry name" value="Pectin lyase-like"/>
    <property type="match status" value="1"/>
</dbReference>
<dbReference type="InterPro" id="IPR011050">
    <property type="entry name" value="Pectin_lyase_fold/virulence"/>
</dbReference>
<evidence type="ECO:0000256" key="5">
    <source>
        <dbReference type="ARBA" id="ARBA00023085"/>
    </source>
</evidence>
<dbReference type="GO" id="GO:0030599">
    <property type="term" value="F:pectinesterase activity"/>
    <property type="evidence" value="ECO:0007669"/>
    <property type="project" value="UniProtKB-EC"/>
</dbReference>
<dbReference type="PANTHER" id="PTHR31321">
    <property type="entry name" value="ACYL-COA THIOESTER HYDROLASE YBHC-RELATED"/>
    <property type="match status" value="1"/>
</dbReference>
<feature type="domain" description="Pectinesterase catalytic" evidence="7">
    <location>
        <begin position="35"/>
        <end position="126"/>
    </location>
</feature>
<reference evidence="8" key="1">
    <citation type="submission" date="2020-01" db="EMBL/GenBank/DDBJ databases">
        <authorList>
            <person name="Mishra B."/>
        </authorList>
    </citation>
    <scope>NUCLEOTIDE SEQUENCE [LARGE SCALE GENOMIC DNA]</scope>
</reference>
<organism evidence="8 9">
    <name type="scientific">Microthlaspi erraticum</name>
    <dbReference type="NCBI Taxonomy" id="1685480"/>
    <lineage>
        <taxon>Eukaryota</taxon>
        <taxon>Viridiplantae</taxon>
        <taxon>Streptophyta</taxon>
        <taxon>Embryophyta</taxon>
        <taxon>Tracheophyta</taxon>
        <taxon>Spermatophyta</taxon>
        <taxon>Magnoliopsida</taxon>
        <taxon>eudicotyledons</taxon>
        <taxon>Gunneridae</taxon>
        <taxon>Pentapetalae</taxon>
        <taxon>rosids</taxon>
        <taxon>malvids</taxon>
        <taxon>Brassicales</taxon>
        <taxon>Brassicaceae</taxon>
        <taxon>Coluteocarpeae</taxon>
        <taxon>Microthlaspi</taxon>
    </lineage>
</organism>
<dbReference type="InterPro" id="IPR000070">
    <property type="entry name" value="Pectinesterase_cat"/>
</dbReference>
<dbReference type="GO" id="GO:0042545">
    <property type="term" value="P:cell wall modification"/>
    <property type="evidence" value="ECO:0007669"/>
    <property type="project" value="InterPro"/>
</dbReference>
<gene>
    <name evidence="8" type="ORF">MERR_LOCUS4401</name>
</gene>
<dbReference type="EC" id="3.1.1.11" evidence="3"/>
<comment type="similarity">
    <text evidence="2">Belongs to the pectinesterase family.</text>
</comment>
<evidence type="ECO:0000256" key="4">
    <source>
        <dbReference type="ARBA" id="ARBA00022801"/>
    </source>
</evidence>